<keyword evidence="7" id="KW-0378">Hydrolase</keyword>
<comment type="catalytic activity">
    <reaction evidence="1">
        <text>Thiol-dependent hydrolysis of ester, thioester, amide, peptide and isopeptide bonds formed by the C-terminal Gly of ubiquitin (a 76-residue protein attached to proteins as an intracellular targeting signal).</text>
        <dbReference type="EC" id="3.4.19.12"/>
    </reaction>
</comment>
<keyword evidence="6" id="KW-0833">Ubl conjugation pathway</keyword>
<evidence type="ECO:0000256" key="8">
    <source>
        <dbReference type="ARBA" id="ARBA00022833"/>
    </source>
</evidence>
<dbReference type="Proteomes" id="UP000005239">
    <property type="component" value="Unassembled WGS sequence"/>
</dbReference>
<dbReference type="InterPro" id="IPR034751">
    <property type="entry name" value="Yippee"/>
</dbReference>
<evidence type="ECO:0000256" key="2">
    <source>
        <dbReference type="ARBA" id="ARBA00010407"/>
    </source>
</evidence>
<dbReference type="GO" id="GO:0004843">
    <property type="term" value="F:cysteine-type deubiquitinase activity"/>
    <property type="evidence" value="ECO:0000318"/>
    <property type="project" value="GO_Central"/>
</dbReference>
<dbReference type="Pfam" id="PF03226">
    <property type="entry name" value="Yippee-Mis18"/>
    <property type="match status" value="1"/>
</dbReference>
<accession>A0A2A6BYW9</accession>
<evidence type="ECO:0000256" key="7">
    <source>
        <dbReference type="ARBA" id="ARBA00022801"/>
    </source>
</evidence>
<evidence type="ECO:0000256" key="10">
    <source>
        <dbReference type="SAM" id="MobiDB-lite"/>
    </source>
</evidence>
<feature type="region of interest" description="Disordered" evidence="10">
    <location>
        <begin position="748"/>
        <end position="789"/>
    </location>
</feature>
<dbReference type="SUPFAM" id="SSF54001">
    <property type="entry name" value="Cysteine proteinases"/>
    <property type="match status" value="1"/>
</dbReference>
<dbReference type="Pfam" id="PF02338">
    <property type="entry name" value="OTU"/>
    <property type="match status" value="1"/>
</dbReference>
<evidence type="ECO:0000313" key="12">
    <source>
        <dbReference type="Proteomes" id="UP000005239"/>
    </source>
</evidence>
<dbReference type="GO" id="GO:1904515">
    <property type="term" value="P:positive regulation of TORC2 signaling"/>
    <property type="evidence" value="ECO:0000318"/>
    <property type="project" value="GO_Central"/>
</dbReference>
<gene>
    <name evidence="11" type="primary">WBGene00277010</name>
</gene>
<proteinExistence type="inferred from homology"/>
<evidence type="ECO:0000256" key="4">
    <source>
        <dbReference type="ARBA" id="ARBA00022670"/>
    </source>
</evidence>
<dbReference type="EnsemblMetazoa" id="PPA38641.1">
    <property type="protein sequence ID" value="PPA38641.1"/>
    <property type="gene ID" value="WBGene00277010"/>
</dbReference>
<evidence type="ECO:0000256" key="5">
    <source>
        <dbReference type="ARBA" id="ARBA00022723"/>
    </source>
</evidence>
<organism evidence="11 12">
    <name type="scientific">Pristionchus pacificus</name>
    <name type="common">Parasitic nematode worm</name>
    <dbReference type="NCBI Taxonomy" id="54126"/>
    <lineage>
        <taxon>Eukaryota</taxon>
        <taxon>Metazoa</taxon>
        <taxon>Ecdysozoa</taxon>
        <taxon>Nematoda</taxon>
        <taxon>Chromadorea</taxon>
        <taxon>Rhabditida</taxon>
        <taxon>Rhabditina</taxon>
        <taxon>Diplogasteromorpha</taxon>
        <taxon>Diplogasteroidea</taxon>
        <taxon>Neodiplogasteridae</taxon>
        <taxon>Pristionchus</taxon>
    </lineage>
</organism>
<dbReference type="PROSITE" id="PS50802">
    <property type="entry name" value="OTU"/>
    <property type="match status" value="1"/>
</dbReference>
<dbReference type="FunFam" id="3.90.70.80:FF:000018">
    <property type="entry name" value="OTU domain-containing protein 5-B"/>
    <property type="match status" value="1"/>
</dbReference>
<dbReference type="InterPro" id="IPR038765">
    <property type="entry name" value="Papain-like_cys_pep_sf"/>
</dbReference>
<dbReference type="InterPro" id="IPR003323">
    <property type="entry name" value="OTU_dom"/>
</dbReference>
<evidence type="ECO:0000256" key="1">
    <source>
        <dbReference type="ARBA" id="ARBA00000707"/>
    </source>
</evidence>
<dbReference type="PANTHER" id="PTHR12419:SF4">
    <property type="entry name" value="OTU DOMAIN-CONTAINING PROTEIN 5"/>
    <property type="match status" value="1"/>
</dbReference>
<dbReference type="PROSITE" id="PS51792">
    <property type="entry name" value="YIPPEE"/>
    <property type="match status" value="1"/>
</dbReference>
<evidence type="ECO:0000256" key="3">
    <source>
        <dbReference type="ARBA" id="ARBA00012759"/>
    </source>
</evidence>
<feature type="compositionally biased region" description="Basic and acidic residues" evidence="10">
    <location>
        <begin position="772"/>
        <end position="782"/>
    </location>
</feature>
<feature type="compositionally biased region" description="Polar residues" evidence="10">
    <location>
        <begin position="439"/>
        <end position="455"/>
    </location>
</feature>
<feature type="region of interest" description="Disordered" evidence="10">
    <location>
        <begin position="604"/>
        <end position="632"/>
    </location>
</feature>
<dbReference type="CDD" id="cd22752">
    <property type="entry name" value="OTU_OTUD5-like"/>
    <property type="match status" value="1"/>
</dbReference>
<evidence type="ECO:0000256" key="9">
    <source>
        <dbReference type="ARBA" id="ARBA00033460"/>
    </source>
</evidence>
<accession>A0A8R1YX89</accession>
<comment type="similarity">
    <text evidence="2">Belongs to the peptidase C85 family.</text>
</comment>
<protein>
    <recommendedName>
        <fullName evidence="3">ubiquitinyl hydrolase 1</fullName>
        <ecNumber evidence="3">3.4.19.12</ecNumber>
    </recommendedName>
    <alternativeName>
        <fullName evidence="9">Deubiquitinating enzyme A</fullName>
    </alternativeName>
</protein>
<feature type="compositionally biased region" description="Basic and acidic residues" evidence="10">
    <location>
        <begin position="483"/>
        <end position="495"/>
    </location>
</feature>
<feature type="compositionally biased region" description="Low complexity" evidence="10">
    <location>
        <begin position="604"/>
        <end position="620"/>
    </location>
</feature>
<dbReference type="GO" id="GO:0090090">
    <property type="term" value="P:negative regulation of canonical Wnt signaling pathway"/>
    <property type="evidence" value="ECO:0000318"/>
    <property type="project" value="GO_Central"/>
</dbReference>
<feature type="compositionally biased region" description="Low complexity" evidence="10">
    <location>
        <begin position="754"/>
        <end position="769"/>
    </location>
</feature>
<keyword evidence="5" id="KW-0479">Metal-binding</keyword>
<sequence length="843" mass="96155">MGRIFAEHRGGSYTYNCRKCGVFLTNKENLISTRFQGASGKAYLFQKVWNIKEEEACIRDMLTGRHLVRDVSCLFCNAKLGWMYEIAYMEDQRYKEGAVILEKAHFKEEEGIDEAVCDPKEPSSSVRSARPIKREKNYFGISYSRQKKAMVKLCDTRSPQSPHCIHCGNDVREILRKMLQPAPITRVDIEAARWIDQIKSCHREHYVDPPAGEINYRGDNGLPLYFVSNEMDKEKDQDKKEARIQLYMKWKICLMEHGERESENMCDNPWWYEMSYRLERVASTYDQVGSISSTTKCELRLKKRLFGASKRQEDRDVEELSTSLRRGIDLSSPLPRTFAENALLSTHDWSSSFNIPLPSLSIVDEQLSVNMTILPSTKVKKIRKEERRGEEWSGQSGQSSSHSHGLASSRNIISHSPHSSHNYSRSPGPPRKIPRTTMKAISSHSLPQSTQSQMISPRASREDNKLEDKEEEEDGPNSDDEYDRGFRDEEMERNFENRLKDERGLEIKKMVGDGACLFRGVSHQVYGDEEMHGEVRRLCLDYMEKNREHFEQFITEDFSAYIARKRRPTVHGNHVELQAISEIYNRPIEIYEYNINPINVFHPSSSGVSSSSSSSGGSCSTTEKKDKEGDINAPIRLSYHGSTHYNAVIDPRVATVGVGLGLPSFEPGLADRQLIADAISNSEMHQIEQAMLKDKMSMTDWERTEEDLKDEVLRESYMEYARSLEEYNGPSTSSSSYAPLLSTSIVPLDRHPSIHSSPSSIHNSQPSSSRNVDSRHTSDKTEASGAEPVYQSSLYEELLMAEVLEWNEDTNYDGSLAEALLISQQTFLTQFRRRSDGEGGSKD</sequence>
<keyword evidence="8" id="KW-0862">Zinc</keyword>
<keyword evidence="4" id="KW-0645">Protease</keyword>
<dbReference type="GO" id="GO:0046872">
    <property type="term" value="F:metal ion binding"/>
    <property type="evidence" value="ECO:0007669"/>
    <property type="project" value="UniProtKB-KW"/>
</dbReference>
<feature type="compositionally biased region" description="Acidic residues" evidence="10">
    <location>
        <begin position="469"/>
        <end position="482"/>
    </location>
</feature>
<dbReference type="GO" id="GO:0050776">
    <property type="term" value="P:regulation of immune response"/>
    <property type="evidence" value="ECO:0000318"/>
    <property type="project" value="GO_Central"/>
</dbReference>
<reference evidence="11" key="2">
    <citation type="submission" date="2022-06" db="UniProtKB">
        <authorList>
            <consortium name="EnsemblMetazoa"/>
        </authorList>
    </citation>
    <scope>IDENTIFICATION</scope>
    <source>
        <strain evidence="11">PS312</strain>
    </source>
</reference>
<feature type="compositionally biased region" description="Low complexity" evidence="10">
    <location>
        <begin position="393"/>
        <end position="426"/>
    </location>
</feature>
<dbReference type="PANTHER" id="PTHR12419">
    <property type="entry name" value="OTU DOMAIN CONTAINING PROTEIN"/>
    <property type="match status" value="1"/>
</dbReference>
<feature type="region of interest" description="Disordered" evidence="10">
    <location>
        <begin position="380"/>
        <end position="495"/>
    </location>
</feature>
<dbReference type="InterPro" id="IPR050704">
    <property type="entry name" value="Peptidase_C85-like"/>
</dbReference>
<dbReference type="EC" id="3.4.19.12" evidence="3"/>
<dbReference type="GO" id="GO:0061578">
    <property type="term" value="F:K63-linked deubiquitinase activity"/>
    <property type="evidence" value="ECO:0000318"/>
    <property type="project" value="GO_Central"/>
</dbReference>
<dbReference type="Gene3D" id="3.90.70.80">
    <property type="match status" value="1"/>
</dbReference>
<evidence type="ECO:0000313" key="11">
    <source>
        <dbReference type="EnsemblMetazoa" id="PPA38641.1"/>
    </source>
</evidence>
<evidence type="ECO:0000256" key="6">
    <source>
        <dbReference type="ARBA" id="ARBA00022786"/>
    </source>
</evidence>
<reference evidence="12" key="1">
    <citation type="journal article" date="2008" name="Nat. Genet.">
        <title>The Pristionchus pacificus genome provides a unique perspective on nematode lifestyle and parasitism.</title>
        <authorList>
            <person name="Dieterich C."/>
            <person name="Clifton S.W."/>
            <person name="Schuster L.N."/>
            <person name="Chinwalla A."/>
            <person name="Delehaunty K."/>
            <person name="Dinkelacker I."/>
            <person name="Fulton L."/>
            <person name="Fulton R."/>
            <person name="Godfrey J."/>
            <person name="Minx P."/>
            <person name="Mitreva M."/>
            <person name="Roeseler W."/>
            <person name="Tian H."/>
            <person name="Witte H."/>
            <person name="Yang S.P."/>
            <person name="Wilson R.K."/>
            <person name="Sommer R.J."/>
        </authorList>
    </citation>
    <scope>NUCLEOTIDE SEQUENCE [LARGE SCALE GENOMIC DNA]</scope>
    <source>
        <strain evidence="12">PS312</strain>
    </source>
</reference>
<dbReference type="AlphaFoldDB" id="A0A2A6BYW9"/>
<dbReference type="GO" id="GO:0006508">
    <property type="term" value="P:proteolysis"/>
    <property type="evidence" value="ECO:0007669"/>
    <property type="project" value="UniProtKB-KW"/>
</dbReference>
<dbReference type="InterPro" id="IPR004910">
    <property type="entry name" value="Yippee/Mis18/Cereblon"/>
</dbReference>
<keyword evidence="12" id="KW-1185">Reference proteome</keyword>
<name>A0A2A6BYW9_PRIPA</name>
<feature type="compositionally biased region" description="Basic and acidic residues" evidence="10">
    <location>
        <begin position="459"/>
        <end position="468"/>
    </location>
</feature>
<dbReference type="GO" id="GO:1904263">
    <property type="term" value="P:positive regulation of TORC1 signaling"/>
    <property type="evidence" value="ECO:0000318"/>
    <property type="project" value="GO_Central"/>
</dbReference>